<feature type="chain" id="PRO_5045058594" evidence="2">
    <location>
        <begin position="19"/>
        <end position="78"/>
    </location>
</feature>
<evidence type="ECO:0000313" key="3">
    <source>
        <dbReference type="EMBL" id="MEJ2869743.1"/>
    </source>
</evidence>
<name>A0ABU8MS04_9PSEU</name>
<feature type="compositionally biased region" description="Low complexity" evidence="1">
    <location>
        <begin position="33"/>
        <end position="42"/>
    </location>
</feature>
<keyword evidence="2" id="KW-0732">Signal</keyword>
<organism evidence="3 4">
    <name type="scientific">Actinomycetospora aurantiaca</name>
    <dbReference type="NCBI Taxonomy" id="3129233"/>
    <lineage>
        <taxon>Bacteria</taxon>
        <taxon>Bacillati</taxon>
        <taxon>Actinomycetota</taxon>
        <taxon>Actinomycetes</taxon>
        <taxon>Pseudonocardiales</taxon>
        <taxon>Pseudonocardiaceae</taxon>
        <taxon>Actinomycetospora</taxon>
    </lineage>
</organism>
<dbReference type="EMBL" id="JBBEGN010000009">
    <property type="protein sequence ID" value="MEJ2869743.1"/>
    <property type="molecule type" value="Genomic_DNA"/>
</dbReference>
<dbReference type="PROSITE" id="PS51257">
    <property type="entry name" value="PROKAR_LIPOPROTEIN"/>
    <property type="match status" value="1"/>
</dbReference>
<protein>
    <submittedName>
        <fullName evidence="3">Uncharacterized protein</fullName>
    </submittedName>
</protein>
<feature type="compositionally biased region" description="Acidic residues" evidence="1">
    <location>
        <begin position="60"/>
        <end position="78"/>
    </location>
</feature>
<evidence type="ECO:0000256" key="1">
    <source>
        <dbReference type="SAM" id="MobiDB-lite"/>
    </source>
</evidence>
<feature type="signal peptide" evidence="2">
    <location>
        <begin position="1"/>
        <end position="18"/>
    </location>
</feature>
<feature type="region of interest" description="Disordered" evidence="1">
    <location>
        <begin position="22"/>
        <end position="78"/>
    </location>
</feature>
<dbReference type="Proteomes" id="UP001385809">
    <property type="component" value="Unassembled WGS sequence"/>
</dbReference>
<keyword evidence="4" id="KW-1185">Reference proteome</keyword>
<gene>
    <name evidence="3" type="ORF">WCD74_18390</name>
</gene>
<evidence type="ECO:0000313" key="4">
    <source>
        <dbReference type="Proteomes" id="UP001385809"/>
    </source>
</evidence>
<dbReference type="RefSeq" id="WP_337696321.1">
    <property type="nucleotide sequence ID" value="NZ_JBBEGN010000009.1"/>
</dbReference>
<sequence length="78" mass="7563">MRSRLAAALLLASLAGLAACDTSSAPPLPAPVSVPSAVPGAPADDEDDSGTVAPPPAGQDQDDDGPDGPDDDGPDDDN</sequence>
<comment type="caution">
    <text evidence="3">The sequence shown here is derived from an EMBL/GenBank/DDBJ whole genome shotgun (WGS) entry which is preliminary data.</text>
</comment>
<reference evidence="3 4" key="1">
    <citation type="submission" date="2024-03" db="EMBL/GenBank/DDBJ databases">
        <title>Actinomycetospora sp. OC33-EN08, a novel actinomycete isolated from wild orchid (Aerides multiflora).</title>
        <authorList>
            <person name="Suriyachadkun C."/>
        </authorList>
    </citation>
    <scope>NUCLEOTIDE SEQUENCE [LARGE SCALE GENOMIC DNA]</scope>
    <source>
        <strain evidence="3 4">OC33-EN08</strain>
    </source>
</reference>
<evidence type="ECO:0000256" key="2">
    <source>
        <dbReference type="SAM" id="SignalP"/>
    </source>
</evidence>
<proteinExistence type="predicted"/>
<accession>A0ABU8MS04</accession>